<evidence type="ECO:0000313" key="2">
    <source>
        <dbReference type="EMBL" id="PDQ35439.1"/>
    </source>
</evidence>
<gene>
    <name evidence="2" type="ORF">B5766_06345</name>
</gene>
<dbReference type="PANTHER" id="PTHR36456:SF1">
    <property type="entry name" value="UPF0232 PROTEIN SCO3875"/>
    <property type="match status" value="1"/>
</dbReference>
<dbReference type="Proteomes" id="UP000219994">
    <property type="component" value="Unassembled WGS sequence"/>
</dbReference>
<dbReference type="InterPro" id="IPR007922">
    <property type="entry name" value="DciA-like"/>
</dbReference>
<dbReference type="PANTHER" id="PTHR36456">
    <property type="entry name" value="UPF0232 PROTEIN SCO3875"/>
    <property type="match status" value="1"/>
</dbReference>
<reference evidence="3" key="1">
    <citation type="submission" date="2017-03" db="EMBL/GenBank/DDBJ databases">
        <authorList>
            <person name="Lund M.B."/>
        </authorList>
    </citation>
    <scope>NUCLEOTIDE SEQUENCE [LARGE SCALE GENOMIC DNA]</scope>
</reference>
<protein>
    <recommendedName>
        <fullName evidence="4">RNA-binding protein</fullName>
    </recommendedName>
</protein>
<feature type="region of interest" description="Disordered" evidence="1">
    <location>
        <begin position="17"/>
        <end position="40"/>
    </location>
</feature>
<evidence type="ECO:0008006" key="4">
    <source>
        <dbReference type="Google" id="ProtNLM"/>
    </source>
</evidence>
<organism evidence="2 3">
    <name type="scientific">Candidatus Lumbricidiphila eiseniae</name>
    <dbReference type="NCBI Taxonomy" id="1969409"/>
    <lineage>
        <taxon>Bacteria</taxon>
        <taxon>Bacillati</taxon>
        <taxon>Actinomycetota</taxon>
        <taxon>Actinomycetes</taxon>
        <taxon>Micrococcales</taxon>
        <taxon>Microbacteriaceae</taxon>
        <taxon>Candidatus Lumbricidiphila</taxon>
    </lineage>
</organism>
<evidence type="ECO:0000313" key="3">
    <source>
        <dbReference type="Proteomes" id="UP000219994"/>
    </source>
</evidence>
<dbReference type="Pfam" id="PF05258">
    <property type="entry name" value="DciA"/>
    <property type="match status" value="1"/>
</dbReference>
<sequence length="156" mass="17254">MEPRRVYEHLRQIAGKPVQRRGRRKVNDTPTDNMPFAPGRDPRVLSESLSALATTLGWTGPLAQQDLLAQWGSLVGDDIAQHCTPVGIEGGILQVRCASTSWATQLTLMRTDLLTIIITRFPDAEITSIHFRGPDAPTWKRGLRSVPGRGPRDTYG</sequence>
<accession>A0A2A6FRU2</accession>
<name>A0A2A6FRU2_9MICO</name>
<proteinExistence type="predicted"/>
<comment type="caution">
    <text evidence="2">The sequence shown here is derived from an EMBL/GenBank/DDBJ whole genome shotgun (WGS) entry which is preliminary data.</text>
</comment>
<dbReference type="AlphaFoldDB" id="A0A2A6FRU2"/>
<evidence type="ECO:0000256" key="1">
    <source>
        <dbReference type="SAM" id="MobiDB-lite"/>
    </source>
</evidence>
<dbReference type="EMBL" id="NAEP01000034">
    <property type="protein sequence ID" value="PDQ35439.1"/>
    <property type="molecule type" value="Genomic_DNA"/>
</dbReference>